<sequence length="233" mass="26418">MDDFVMTIEDDVEINAYNEEENEENEETDSSLLHKKNKNSKRQKKIDNKKVLNGDTSLKENDINPDFSFYVGDDNFYNDDEGWDFVAAKAGLKPKLTTPSKTIDEIITNKRNEVKSLLNSNLKTNGQSNSKKEEYLNSNKDRENDSNSESSSEDEYEKQRKKEYFADESEKINYNIAESFQTMNLSRPILKGLSQLGFLQPTPIQKQTIPIALMGRDICGGAITGSGKTAAFL</sequence>
<organism evidence="1 2">
    <name type="scientific">Dentiscutata heterogama</name>
    <dbReference type="NCBI Taxonomy" id="1316150"/>
    <lineage>
        <taxon>Eukaryota</taxon>
        <taxon>Fungi</taxon>
        <taxon>Fungi incertae sedis</taxon>
        <taxon>Mucoromycota</taxon>
        <taxon>Glomeromycotina</taxon>
        <taxon>Glomeromycetes</taxon>
        <taxon>Diversisporales</taxon>
        <taxon>Gigasporaceae</taxon>
        <taxon>Dentiscutata</taxon>
    </lineage>
</organism>
<keyword evidence="2" id="KW-1185">Reference proteome</keyword>
<name>A0ACA9P9B5_9GLOM</name>
<protein>
    <submittedName>
        <fullName evidence="1">9984_t:CDS:1</fullName>
    </submittedName>
</protein>
<accession>A0ACA9P9B5</accession>
<gene>
    <name evidence="1" type="ORF">DHETER_LOCUS11657</name>
</gene>
<evidence type="ECO:0000313" key="2">
    <source>
        <dbReference type="Proteomes" id="UP000789702"/>
    </source>
</evidence>
<comment type="caution">
    <text evidence="1">The sequence shown here is derived from an EMBL/GenBank/DDBJ whole genome shotgun (WGS) entry which is preliminary data.</text>
</comment>
<dbReference type="Proteomes" id="UP000789702">
    <property type="component" value="Unassembled WGS sequence"/>
</dbReference>
<evidence type="ECO:0000313" key="1">
    <source>
        <dbReference type="EMBL" id="CAG8698955.1"/>
    </source>
</evidence>
<proteinExistence type="predicted"/>
<reference evidence="1" key="1">
    <citation type="submission" date="2021-06" db="EMBL/GenBank/DDBJ databases">
        <authorList>
            <person name="Kallberg Y."/>
            <person name="Tangrot J."/>
            <person name="Rosling A."/>
        </authorList>
    </citation>
    <scope>NUCLEOTIDE SEQUENCE</scope>
    <source>
        <strain evidence="1">IL203A</strain>
    </source>
</reference>
<feature type="non-terminal residue" evidence="1">
    <location>
        <position position="233"/>
    </location>
</feature>
<dbReference type="EMBL" id="CAJVPU010026183">
    <property type="protein sequence ID" value="CAG8698955.1"/>
    <property type="molecule type" value="Genomic_DNA"/>
</dbReference>